<dbReference type="Pfam" id="PF13340">
    <property type="entry name" value="DUF4096"/>
    <property type="match status" value="1"/>
</dbReference>
<comment type="caution">
    <text evidence="4">The sequence shown here is derived from an EMBL/GenBank/DDBJ whole genome shotgun (WGS) entry which is preliminary data.</text>
</comment>
<feature type="domain" description="Insertion element IS402-like" evidence="3">
    <location>
        <begin position="6"/>
        <end position="86"/>
    </location>
</feature>
<evidence type="ECO:0000313" key="4">
    <source>
        <dbReference type="EMBL" id="MDG3006634.1"/>
    </source>
</evidence>
<dbReference type="PANTHER" id="PTHR30007:SF1">
    <property type="entry name" value="BLR1914 PROTEIN"/>
    <property type="match status" value="1"/>
</dbReference>
<dbReference type="RefSeq" id="WP_277862928.1">
    <property type="nucleotide sequence ID" value="NZ_JARRAG010000002.1"/>
</dbReference>
<gene>
    <name evidence="4" type="ORF">PZE19_22920</name>
</gene>
<feature type="domain" description="Transposase IS4-like" evidence="2">
    <location>
        <begin position="106"/>
        <end position="260"/>
    </location>
</feature>
<accession>A0ABT6FGK4</accession>
<evidence type="ECO:0000256" key="1">
    <source>
        <dbReference type="SAM" id="MobiDB-lite"/>
    </source>
</evidence>
<evidence type="ECO:0000259" key="2">
    <source>
        <dbReference type="Pfam" id="PF01609"/>
    </source>
</evidence>
<keyword evidence="5" id="KW-1185">Reference proteome</keyword>
<dbReference type="NCBIfam" id="NF033580">
    <property type="entry name" value="transpos_IS5_3"/>
    <property type="match status" value="1"/>
</dbReference>
<feature type="compositionally biased region" description="Basic and acidic residues" evidence="1">
    <location>
        <begin position="25"/>
        <end position="34"/>
    </location>
</feature>
<feature type="region of interest" description="Disordered" evidence="1">
    <location>
        <begin position="13"/>
        <end position="34"/>
    </location>
</feature>
<dbReference type="Proteomes" id="UP001216907">
    <property type="component" value="Unassembled WGS sequence"/>
</dbReference>
<protein>
    <submittedName>
        <fullName evidence="4">IS5 family transposase</fullName>
    </submittedName>
</protein>
<dbReference type="InterPro" id="IPR025161">
    <property type="entry name" value="IS402-like_dom"/>
</dbReference>
<proteinExistence type="predicted"/>
<dbReference type="EMBL" id="JARRAG010000002">
    <property type="protein sequence ID" value="MDG3006634.1"/>
    <property type="molecule type" value="Genomic_DNA"/>
</dbReference>
<sequence>MAKPLLPDALWDRIRPLLPPPPKPKRPDRPGRKRIDDRLCLTGILFVLKTGINWEDLPREMGCGSGMTCWRRLASWTAAGVWSKLHALLLSELEWAGAIDWSRATIDGSHVRARGGGEATGPSPVDRRKKGSKHVVVTDAAGLPLAAVTAPGNRPDVTQLERAVDAVPPVRGPRGRPRRRPEEMYADRGFDSKANRDALRRRGVRPKIARIRTPHGSGLGKKRWVAERTISWLHGFGRLRVRKDRSAAIHQAFLSIGCSLICFANLCI</sequence>
<dbReference type="InterPro" id="IPR002559">
    <property type="entry name" value="Transposase_11"/>
</dbReference>
<evidence type="ECO:0000313" key="5">
    <source>
        <dbReference type="Proteomes" id="UP001216907"/>
    </source>
</evidence>
<reference evidence="4 5" key="1">
    <citation type="submission" date="2023-03" db="EMBL/GenBank/DDBJ databases">
        <title>Paludisphaera mucosa sp. nov. a novel planctomycete from northern fen.</title>
        <authorList>
            <person name="Ivanova A."/>
        </authorList>
    </citation>
    <scope>NUCLEOTIDE SEQUENCE [LARGE SCALE GENOMIC DNA]</scope>
    <source>
        <strain evidence="4 5">Pla2</strain>
    </source>
</reference>
<organism evidence="4 5">
    <name type="scientific">Paludisphaera mucosa</name>
    <dbReference type="NCBI Taxonomy" id="3030827"/>
    <lineage>
        <taxon>Bacteria</taxon>
        <taxon>Pseudomonadati</taxon>
        <taxon>Planctomycetota</taxon>
        <taxon>Planctomycetia</taxon>
        <taxon>Isosphaerales</taxon>
        <taxon>Isosphaeraceae</taxon>
        <taxon>Paludisphaera</taxon>
    </lineage>
</organism>
<dbReference type="Pfam" id="PF01609">
    <property type="entry name" value="DDE_Tnp_1"/>
    <property type="match status" value="1"/>
</dbReference>
<feature type="region of interest" description="Disordered" evidence="1">
    <location>
        <begin position="111"/>
        <end position="131"/>
    </location>
</feature>
<dbReference type="PANTHER" id="PTHR30007">
    <property type="entry name" value="PHP DOMAIN PROTEIN"/>
    <property type="match status" value="1"/>
</dbReference>
<evidence type="ECO:0000259" key="3">
    <source>
        <dbReference type="Pfam" id="PF13340"/>
    </source>
</evidence>
<name>A0ABT6FGK4_9BACT</name>